<dbReference type="EMBL" id="FQXU01000008">
    <property type="protein sequence ID" value="SHI21865.1"/>
    <property type="molecule type" value="Genomic_DNA"/>
</dbReference>
<evidence type="ECO:0000313" key="2">
    <source>
        <dbReference type="EMBL" id="SHI21865.1"/>
    </source>
</evidence>
<evidence type="ECO:0000313" key="3">
    <source>
        <dbReference type="Proteomes" id="UP000184241"/>
    </source>
</evidence>
<dbReference type="RefSeq" id="WP_021804306.1">
    <property type="nucleotide sequence ID" value="NZ_FQXU01000008.1"/>
</dbReference>
<evidence type="ECO:0000256" key="1">
    <source>
        <dbReference type="SAM" id="MobiDB-lite"/>
    </source>
</evidence>
<dbReference type="Proteomes" id="UP000184241">
    <property type="component" value="Unassembled WGS sequence"/>
</dbReference>
<dbReference type="AlphaFoldDB" id="A0A1M5ZC85"/>
<name>A0A1M5ZC85_9CLOT</name>
<reference evidence="2 3" key="1">
    <citation type="submission" date="2016-11" db="EMBL/GenBank/DDBJ databases">
        <authorList>
            <person name="Jaros S."/>
            <person name="Januszkiewicz K."/>
            <person name="Wedrychowicz H."/>
        </authorList>
    </citation>
    <scope>NUCLEOTIDE SEQUENCE [LARGE SCALE GENOMIC DNA]</scope>
    <source>
        <strain evidence="2 3">DSM 6191</strain>
    </source>
</reference>
<accession>A0A1M5ZC85</accession>
<gene>
    <name evidence="2" type="ORF">SAMN02745941_02780</name>
</gene>
<protein>
    <submittedName>
        <fullName evidence="2">Uncharacterized protein</fullName>
    </submittedName>
</protein>
<sequence length="174" mass="19891">MYISKDNCNFDSASVRYFSLDEEVDEVGEFEMDVNYVIPALFSIVDSEEEFGGDFREQQAPPPFLGNPISQAPFDAQNPQGVQGPMSKPPNFIPSKNDKKAVSLTSSAQTKAVDPGSMKPCIRKFVYIWQKNDYSYWSYLTYVGPKSIAGWRWAGWRWVYFGLDLNRIDSFICY</sequence>
<proteinExistence type="predicted"/>
<feature type="region of interest" description="Disordered" evidence="1">
    <location>
        <begin position="66"/>
        <end position="90"/>
    </location>
</feature>
<organism evidence="2 3">
    <name type="scientific">Clostridium intestinale DSM 6191</name>
    <dbReference type="NCBI Taxonomy" id="1121320"/>
    <lineage>
        <taxon>Bacteria</taxon>
        <taxon>Bacillati</taxon>
        <taxon>Bacillota</taxon>
        <taxon>Clostridia</taxon>
        <taxon>Eubacteriales</taxon>
        <taxon>Clostridiaceae</taxon>
        <taxon>Clostridium</taxon>
    </lineage>
</organism>